<evidence type="ECO:0000256" key="4">
    <source>
        <dbReference type="ARBA" id="ARBA00023163"/>
    </source>
</evidence>
<dbReference type="FunFam" id="1.10.10.10:FF:000001">
    <property type="entry name" value="LysR family transcriptional regulator"/>
    <property type="match status" value="1"/>
</dbReference>
<dbReference type="PANTHER" id="PTHR30537:SF1">
    <property type="entry name" value="HTH-TYPE TRANSCRIPTIONAL REGULATOR PGRR"/>
    <property type="match status" value="1"/>
</dbReference>
<dbReference type="GO" id="GO:0003700">
    <property type="term" value="F:DNA-binding transcription factor activity"/>
    <property type="evidence" value="ECO:0007669"/>
    <property type="project" value="InterPro"/>
</dbReference>
<evidence type="ECO:0000313" key="7">
    <source>
        <dbReference type="Proteomes" id="UP000267342"/>
    </source>
</evidence>
<evidence type="ECO:0000256" key="2">
    <source>
        <dbReference type="ARBA" id="ARBA00023015"/>
    </source>
</evidence>
<dbReference type="InterPro" id="IPR036388">
    <property type="entry name" value="WH-like_DNA-bd_sf"/>
</dbReference>
<keyword evidence="4" id="KW-0804">Transcription</keyword>
<dbReference type="Gene3D" id="3.40.190.290">
    <property type="match status" value="1"/>
</dbReference>
<dbReference type="OrthoDB" id="9815676at2"/>
<evidence type="ECO:0000256" key="1">
    <source>
        <dbReference type="ARBA" id="ARBA00009437"/>
    </source>
</evidence>
<name>A0A348HC55_9GAMM</name>
<dbReference type="EMBL" id="AP018933">
    <property type="protein sequence ID" value="BBG29207.1"/>
    <property type="molecule type" value="Genomic_DNA"/>
</dbReference>
<dbReference type="GO" id="GO:0006351">
    <property type="term" value="P:DNA-templated transcription"/>
    <property type="evidence" value="ECO:0007669"/>
    <property type="project" value="TreeGrafter"/>
</dbReference>
<dbReference type="InterPro" id="IPR000847">
    <property type="entry name" value="LysR_HTH_N"/>
</dbReference>
<evidence type="ECO:0000313" key="6">
    <source>
        <dbReference type="EMBL" id="BBG29207.1"/>
    </source>
</evidence>
<dbReference type="Pfam" id="PF03466">
    <property type="entry name" value="LysR_substrate"/>
    <property type="match status" value="1"/>
</dbReference>
<dbReference type="RefSeq" id="WP_038277695.1">
    <property type="nucleotide sequence ID" value="NZ_AP018933.1"/>
</dbReference>
<dbReference type="STRING" id="1123510.GCA_000620025_00623"/>
<dbReference type="AlphaFoldDB" id="A0A348HC55"/>
<dbReference type="InterPro" id="IPR036390">
    <property type="entry name" value="WH_DNA-bd_sf"/>
</dbReference>
<accession>A0A348HC55</accession>
<proteinExistence type="inferred from homology"/>
<dbReference type="Gene3D" id="1.10.10.10">
    <property type="entry name" value="Winged helix-like DNA-binding domain superfamily/Winged helix DNA-binding domain"/>
    <property type="match status" value="1"/>
</dbReference>
<feature type="domain" description="HTH lysR-type" evidence="5">
    <location>
        <begin position="8"/>
        <end position="65"/>
    </location>
</feature>
<reference evidence="6 7" key="1">
    <citation type="submission" date="2018-09" db="EMBL/GenBank/DDBJ databases">
        <title>Zymobacter palmae IAM14233 (=T109) whole genome analysis.</title>
        <authorList>
            <person name="Yanase H."/>
        </authorList>
    </citation>
    <scope>NUCLEOTIDE SEQUENCE [LARGE SCALE GENOMIC DNA]</scope>
    <source>
        <strain evidence="6 7">IAM14233</strain>
    </source>
</reference>
<dbReference type="PROSITE" id="PS50931">
    <property type="entry name" value="HTH_LYSR"/>
    <property type="match status" value="1"/>
</dbReference>
<dbReference type="InterPro" id="IPR005119">
    <property type="entry name" value="LysR_subst-bd"/>
</dbReference>
<keyword evidence="3" id="KW-0238">DNA-binding</keyword>
<dbReference type="SUPFAM" id="SSF46785">
    <property type="entry name" value="Winged helix' DNA-binding domain"/>
    <property type="match status" value="1"/>
</dbReference>
<dbReference type="KEGG" id="zpl:ZBT109_0418"/>
<protein>
    <submittedName>
        <fullName evidence="6">Transcriptional regulator</fullName>
    </submittedName>
</protein>
<comment type="similarity">
    <text evidence="1">Belongs to the LysR transcriptional regulatory family.</text>
</comment>
<dbReference type="Proteomes" id="UP000267342">
    <property type="component" value="Chromosome"/>
</dbReference>
<dbReference type="SUPFAM" id="SSF53850">
    <property type="entry name" value="Periplasmic binding protein-like II"/>
    <property type="match status" value="1"/>
</dbReference>
<dbReference type="PANTHER" id="PTHR30537">
    <property type="entry name" value="HTH-TYPE TRANSCRIPTIONAL REGULATOR"/>
    <property type="match status" value="1"/>
</dbReference>
<organism evidence="6 7">
    <name type="scientific">Zymobacter palmae</name>
    <dbReference type="NCBI Taxonomy" id="33074"/>
    <lineage>
        <taxon>Bacteria</taxon>
        <taxon>Pseudomonadati</taxon>
        <taxon>Pseudomonadota</taxon>
        <taxon>Gammaproteobacteria</taxon>
        <taxon>Oceanospirillales</taxon>
        <taxon>Halomonadaceae</taxon>
        <taxon>Zymobacter group</taxon>
        <taxon>Zymobacter</taxon>
    </lineage>
</organism>
<gene>
    <name evidence="6" type="ORF">ZBT109_0418</name>
</gene>
<dbReference type="GO" id="GO:0043565">
    <property type="term" value="F:sequence-specific DNA binding"/>
    <property type="evidence" value="ECO:0007669"/>
    <property type="project" value="TreeGrafter"/>
</dbReference>
<dbReference type="CDD" id="cd08474">
    <property type="entry name" value="PBP2_CrgA_like_5"/>
    <property type="match status" value="1"/>
</dbReference>
<dbReference type="Pfam" id="PF00126">
    <property type="entry name" value="HTH_1"/>
    <property type="match status" value="1"/>
</dbReference>
<sequence length="302" mass="33916">MNNALTGRDFAELKAFMMIVTHGSFTRAAAYLGITPSTLSTSIRQLETRLQVRLLNRTTRSVSPTSAGERLFQRLRPVFSSMEEAIDELRDTDMRLAGRLRLNVSRVAAVHYLAPLLGEFIEAYPEIMLDVVVDDRLVDIVAERFDAGIRLGEKLHNDMIARRLSGDLLMKVVAAPAYLERHGRPEHPRELVHHRCLTYRNPSDGSVYRWEFERGGERLEVAVSGPIIVDEPAMLSTLACQGSGIGYQFAHQVDEMLADGRLVQLLDEWTPAFPGFYLYYSARQVAAPLRALIDFIAERAGA</sequence>
<keyword evidence="2" id="KW-0805">Transcription regulation</keyword>
<keyword evidence="7" id="KW-1185">Reference proteome</keyword>
<evidence type="ECO:0000259" key="5">
    <source>
        <dbReference type="PROSITE" id="PS50931"/>
    </source>
</evidence>
<evidence type="ECO:0000256" key="3">
    <source>
        <dbReference type="ARBA" id="ARBA00023125"/>
    </source>
</evidence>
<dbReference type="InterPro" id="IPR058163">
    <property type="entry name" value="LysR-type_TF_proteobact-type"/>
</dbReference>